<dbReference type="Gene3D" id="2.60.120.290">
    <property type="entry name" value="Spermadhesin, CUB domain"/>
    <property type="match status" value="1"/>
</dbReference>
<dbReference type="Pfam" id="PF00059">
    <property type="entry name" value="Lectin_C"/>
    <property type="match status" value="1"/>
</dbReference>
<sequence length="288" mass="33254">MGALAGVTWLFLFAFLRWPRVEGECNSTLNGSGYIYSPNYPDNYNNDDYCWYRIEVPEEGYTSIDFRDFDLEWSTTCQFDSLAIAKYSNRQTEVRCGRFDYLYEGSETSFYEINFKTDGSVTSKGFFAEVLTMMPLKCDKGWTEFQLGCYRFVDERKTALEAQSACEDVGADLASIHGDKEFQFIWEHASSSPLWIGLRAQDSRRKWIDGTSYDYKISNLDFSPDDGFAYIWTDEWVKENCASTKQGPPRERKDCVYASLHSKGGLPDEVRFPFVCKKDRPTTIFKGD</sequence>
<dbReference type="PANTHER" id="PTHR24251">
    <property type="entry name" value="OVOCHYMASE-RELATED"/>
    <property type="match status" value="1"/>
</dbReference>
<reference evidence="7" key="1">
    <citation type="submission" date="2020-11" db="EMBL/GenBank/DDBJ databases">
        <authorList>
            <person name="Tran Van P."/>
        </authorList>
    </citation>
    <scope>NUCLEOTIDE SEQUENCE</scope>
</reference>
<dbReference type="PROSITE" id="PS01180">
    <property type="entry name" value="CUB"/>
    <property type="match status" value="1"/>
</dbReference>
<dbReference type="SMART" id="SM00034">
    <property type="entry name" value="CLECT"/>
    <property type="match status" value="1"/>
</dbReference>
<keyword evidence="1" id="KW-0677">Repeat</keyword>
<dbReference type="InterPro" id="IPR001304">
    <property type="entry name" value="C-type_lectin-like"/>
</dbReference>
<dbReference type="EMBL" id="CAJPEV010003189">
    <property type="protein sequence ID" value="CAG0899161.1"/>
    <property type="molecule type" value="Genomic_DNA"/>
</dbReference>
<dbReference type="OrthoDB" id="10009301at2759"/>
<protein>
    <submittedName>
        <fullName evidence="7">Uncharacterized protein</fullName>
    </submittedName>
</protein>
<keyword evidence="2" id="KW-1015">Disulfide bond</keyword>
<keyword evidence="8" id="KW-1185">Reference proteome</keyword>
<dbReference type="SUPFAM" id="SSF49854">
    <property type="entry name" value="Spermadhesin, CUB domain"/>
    <property type="match status" value="1"/>
</dbReference>
<dbReference type="CDD" id="cd00037">
    <property type="entry name" value="CLECT"/>
    <property type="match status" value="1"/>
</dbReference>
<dbReference type="CDD" id="cd00041">
    <property type="entry name" value="CUB"/>
    <property type="match status" value="1"/>
</dbReference>
<dbReference type="Pfam" id="PF00431">
    <property type="entry name" value="CUB"/>
    <property type="match status" value="1"/>
</dbReference>
<keyword evidence="4" id="KW-0732">Signal</keyword>
<evidence type="ECO:0000256" key="3">
    <source>
        <dbReference type="PROSITE-ProRule" id="PRU00059"/>
    </source>
</evidence>
<dbReference type="SMART" id="SM00042">
    <property type="entry name" value="CUB"/>
    <property type="match status" value="1"/>
</dbReference>
<evidence type="ECO:0000256" key="1">
    <source>
        <dbReference type="ARBA" id="ARBA00022737"/>
    </source>
</evidence>
<feature type="signal peptide" evidence="4">
    <location>
        <begin position="1"/>
        <end position="23"/>
    </location>
</feature>
<evidence type="ECO:0000256" key="2">
    <source>
        <dbReference type="ARBA" id="ARBA00023157"/>
    </source>
</evidence>
<dbReference type="AlphaFoldDB" id="A0A7R9AB83"/>
<dbReference type="Gene3D" id="3.10.100.10">
    <property type="entry name" value="Mannose-Binding Protein A, subunit A"/>
    <property type="match status" value="1"/>
</dbReference>
<dbReference type="Proteomes" id="UP000677054">
    <property type="component" value="Unassembled WGS sequence"/>
</dbReference>
<evidence type="ECO:0000313" key="8">
    <source>
        <dbReference type="Proteomes" id="UP000677054"/>
    </source>
</evidence>
<comment type="caution">
    <text evidence="3">Lacks conserved residue(s) required for the propagation of feature annotation.</text>
</comment>
<dbReference type="InterPro" id="IPR016186">
    <property type="entry name" value="C-type_lectin-like/link_sf"/>
</dbReference>
<feature type="domain" description="C-type lectin" evidence="6">
    <location>
        <begin position="145"/>
        <end position="241"/>
    </location>
</feature>
<accession>A0A7R9AB83</accession>
<evidence type="ECO:0000256" key="4">
    <source>
        <dbReference type="SAM" id="SignalP"/>
    </source>
</evidence>
<organism evidence="7">
    <name type="scientific">Darwinula stevensoni</name>
    <dbReference type="NCBI Taxonomy" id="69355"/>
    <lineage>
        <taxon>Eukaryota</taxon>
        <taxon>Metazoa</taxon>
        <taxon>Ecdysozoa</taxon>
        <taxon>Arthropoda</taxon>
        <taxon>Crustacea</taxon>
        <taxon>Oligostraca</taxon>
        <taxon>Ostracoda</taxon>
        <taxon>Podocopa</taxon>
        <taxon>Podocopida</taxon>
        <taxon>Darwinulocopina</taxon>
        <taxon>Darwinuloidea</taxon>
        <taxon>Darwinulidae</taxon>
        <taxon>Darwinula</taxon>
    </lineage>
</organism>
<feature type="chain" id="PRO_5036209781" evidence="4">
    <location>
        <begin position="24"/>
        <end position="288"/>
    </location>
</feature>
<proteinExistence type="predicted"/>
<feature type="domain" description="CUB" evidence="5">
    <location>
        <begin position="21"/>
        <end position="133"/>
    </location>
</feature>
<evidence type="ECO:0000259" key="6">
    <source>
        <dbReference type="PROSITE" id="PS50041"/>
    </source>
</evidence>
<dbReference type="EMBL" id="LR902706">
    <property type="protein sequence ID" value="CAD7250974.1"/>
    <property type="molecule type" value="Genomic_DNA"/>
</dbReference>
<gene>
    <name evidence="7" type="ORF">DSTB1V02_LOCUS10743</name>
</gene>
<evidence type="ECO:0000259" key="5">
    <source>
        <dbReference type="PROSITE" id="PS01180"/>
    </source>
</evidence>
<dbReference type="InterPro" id="IPR016187">
    <property type="entry name" value="CTDL_fold"/>
</dbReference>
<dbReference type="PROSITE" id="PS50041">
    <property type="entry name" value="C_TYPE_LECTIN_2"/>
    <property type="match status" value="1"/>
</dbReference>
<dbReference type="InterPro" id="IPR000859">
    <property type="entry name" value="CUB_dom"/>
</dbReference>
<dbReference type="InterPro" id="IPR035914">
    <property type="entry name" value="Sperma_CUB_dom_sf"/>
</dbReference>
<dbReference type="SUPFAM" id="SSF56436">
    <property type="entry name" value="C-type lectin-like"/>
    <property type="match status" value="1"/>
</dbReference>
<evidence type="ECO:0000313" key="7">
    <source>
        <dbReference type="EMBL" id="CAD7250974.1"/>
    </source>
</evidence>
<name>A0A7R9AB83_9CRUS</name>